<dbReference type="GO" id="GO:0003677">
    <property type="term" value="F:DNA binding"/>
    <property type="evidence" value="ECO:0007669"/>
    <property type="project" value="UniProtKB-UniRule"/>
</dbReference>
<dbReference type="Pfam" id="PF00633">
    <property type="entry name" value="HHH"/>
    <property type="match status" value="1"/>
</dbReference>
<keyword evidence="3 10" id="KW-0479">Metal-binding</keyword>
<keyword evidence="8 10" id="KW-0234">DNA repair</keyword>
<keyword evidence="10" id="KW-0456">Lyase</keyword>
<evidence type="ECO:0000256" key="8">
    <source>
        <dbReference type="ARBA" id="ARBA00023204"/>
    </source>
</evidence>
<evidence type="ECO:0000256" key="3">
    <source>
        <dbReference type="ARBA" id="ARBA00022723"/>
    </source>
</evidence>
<dbReference type="Proteomes" id="UP000076079">
    <property type="component" value="Chromosome"/>
</dbReference>
<dbReference type="EMBL" id="CP015136">
    <property type="protein sequence ID" value="AMY10481.1"/>
    <property type="molecule type" value="Genomic_DNA"/>
</dbReference>
<dbReference type="KEGG" id="abac:LuPra_03714"/>
<dbReference type="SMART" id="SM00478">
    <property type="entry name" value="ENDO3c"/>
    <property type="match status" value="1"/>
</dbReference>
<dbReference type="HAMAP" id="MF_00942">
    <property type="entry name" value="Nth"/>
    <property type="match status" value="1"/>
</dbReference>
<dbReference type="InterPro" id="IPR011257">
    <property type="entry name" value="DNA_glycosylase"/>
</dbReference>
<feature type="compositionally biased region" description="Polar residues" evidence="11">
    <location>
        <begin position="262"/>
        <end position="276"/>
    </location>
</feature>
<protein>
    <recommendedName>
        <fullName evidence="10">Endonuclease III</fullName>
        <ecNumber evidence="10">4.2.99.18</ecNumber>
    </recommendedName>
    <alternativeName>
        <fullName evidence="10">DNA-(apurinic or apyrimidinic site) lyase</fullName>
    </alternativeName>
</protein>
<comment type="similarity">
    <text evidence="1 10">Belongs to the Nth/MutY family.</text>
</comment>
<dbReference type="InterPro" id="IPR003651">
    <property type="entry name" value="Endonuclease3_FeS-loop_motif"/>
</dbReference>
<dbReference type="PANTHER" id="PTHR10359">
    <property type="entry name" value="A/G-SPECIFIC ADENINE GLYCOSYLASE/ENDONUCLEASE III"/>
    <property type="match status" value="1"/>
</dbReference>
<comment type="catalytic activity">
    <reaction evidence="10">
        <text>2'-deoxyribonucleotide-(2'-deoxyribose 5'-phosphate)-2'-deoxyribonucleotide-DNA = a 3'-end 2'-deoxyribonucleotide-(2,3-dehydro-2,3-deoxyribose 5'-phosphate)-DNA + a 5'-end 5'-phospho-2'-deoxyribonucleoside-DNA + H(+)</text>
        <dbReference type="Rhea" id="RHEA:66592"/>
        <dbReference type="Rhea" id="RHEA-COMP:13180"/>
        <dbReference type="Rhea" id="RHEA-COMP:16897"/>
        <dbReference type="Rhea" id="RHEA-COMP:17067"/>
        <dbReference type="ChEBI" id="CHEBI:15378"/>
        <dbReference type="ChEBI" id="CHEBI:136412"/>
        <dbReference type="ChEBI" id="CHEBI:157695"/>
        <dbReference type="ChEBI" id="CHEBI:167181"/>
        <dbReference type="EC" id="4.2.99.18"/>
    </reaction>
</comment>
<keyword evidence="6 10" id="KW-0408">Iron</keyword>
<evidence type="ECO:0000256" key="11">
    <source>
        <dbReference type="SAM" id="MobiDB-lite"/>
    </source>
</evidence>
<dbReference type="InterPro" id="IPR000445">
    <property type="entry name" value="HhH_motif"/>
</dbReference>
<evidence type="ECO:0000256" key="6">
    <source>
        <dbReference type="ARBA" id="ARBA00023004"/>
    </source>
</evidence>
<keyword evidence="10" id="KW-0238">DNA-binding</keyword>
<reference evidence="13 14" key="1">
    <citation type="journal article" date="2016" name="Genome Announc.">
        <title>First Complete Genome Sequence of a Subdivision 6 Acidobacterium Strain.</title>
        <authorList>
            <person name="Huang S."/>
            <person name="Vieira S."/>
            <person name="Bunk B."/>
            <person name="Riedel T."/>
            <person name="Sproer C."/>
            <person name="Overmann J."/>
        </authorList>
    </citation>
    <scope>NUCLEOTIDE SEQUENCE [LARGE SCALE GENOMIC DNA]</scope>
    <source>
        <strain evidence="14">DSM 100886 HEG_-6_39</strain>
    </source>
</reference>
<dbReference type="RefSeq" id="WP_234800458.1">
    <property type="nucleotide sequence ID" value="NZ_CP015136.1"/>
</dbReference>
<dbReference type="CDD" id="cd00056">
    <property type="entry name" value="ENDO3c"/>
    <property type="match status" value="1"/>
</dbReference>
<evidence type="ECO:0000256" key="7">
    <source>
        <dbReference type="ARBA" id="ARBA00023014"/>
    </source>
</evidence>
<evidence type="ECO:0000256" key="4">
    <source>
        <dbReference type="ARBA" id="ARBA00022763"/>
    </source>
</evidence>
<dbReference type="STRING" id="1855912.LuPra_03714"/>
<evidence type="ECO:0000313" key="14">
    <source>
        <dbReference type="Proteomes" id="UP000076079"/>
    </source>
</evidence>
<keyword evidence="2 10" id="KW-0004">4Fe-4S</keyword>
<dbReference type="InterPro" id="IPR005759">
    <property type="entry name" value="Nth"/>
</dbReference>
<dbReference type="Gene3D" id="1.10.1670.10">
    <property type="entry name" value="Helix-hairpin-Helix base-excision DNA repair enzymes (C-terminal)"/>
    <property type="match status" value="1"/>
</dbReference>
<dbReference type="Pfam" id="PF00730">
    <property type="entry name" value="HhH-GPD"/>
    <property type="match status" value="1"/>
</dbReference>
<feature type="binding site" evidence="10">
    <location>
        <position position="195"/>
    </location>
    <ligand>
        <name>[4Fe-4S] cluster</name>
        <dbReference type="ChEBI" id="CHEBI:49883"/>
    </ligand>
</feature>
<dbReference type="PANTHER" id="PTHR10359:SF18">
    <property type="entry name" value="ENDONUCLEASE III"/>
    <property type="match status" value="1"/>
</dbReference>
<dbReference type="AlphaFoldDB" id="A0A143PPX4"/>
<keyword evidence="7 10" id="KW-0411">Iron-sulfur</keyword>
<dbReference type="SMART" id="SM00525">
    <property type="entry name" value="FES"/>
    <property type="match status" value="1"/>
</dbReference>
<keyword evidence="13" id="KW-0255">Endonuclease</keyword>
<evidence type="ECO:0000256" key="9">
    <source>
        <dbReference type="ARBA" id="ARBA00023295"/>
    </source>
</evidence>
<dbReference type="GO" id="GO:0006285">
    <property type="term" value="P:base-excision repair, AP site formation"/>
    <property type="evidence" value="ECO:0007669"/>
    <property type="project" value="TreeGrafter"/>
</dbReference>
<dbReference type="GO" id="GO:0046872">
    <property type="term" value="F:metal ion binding"/>
    <property type="evidence" value="ECO:0007669"/>
    <property type="project" value="UniProtKB-KW"/>
</dbReference>
<evidence type="ECO:0000256" key="5">
    <source>
        <dbReference type="ARBA" id="ARBA00022801"/>
    </source>
</evidence>
<dbReference type="FunFam" id="1.10.340.30:FF:000001">
    <property type="entry name" value="Endonuclease III"/>
    <property type="match status" value="1"/>
</dbReference>
<dbReference type="Gene3D" id="1.10.340.30">
    <property type="entry name" value="Hypothetical protein, domain 2"/>
    <property type="match status" value="1"/>
</dbReference>
<feature type="compositionally biased region" description="Low complexity" evidence="11">
    <location>
        <begin position="225"/>
        <end position="245"/>
    </location>
</feature>
<keyword evidence="9 10" id="KW-0326">Glycosidase</keyword>
<feature type="binding site" evidence="10">
    <location>
        <position position="204"/>
    </location>
    <ligand>
        <name>[4Fe-4S] cluster</name>
        <dbReference type="ChEBI" id="CHEBI:49883"/>
    </ligand>
</feature>
<gene>
    <name evidence="13" type="primary">pdg</name>
    <name evidence="10" type="synonym">nth</name>
    <name evidence="13" type="ORF">LuPra_03714</name>
</gene>
<dbReference type="PATRIC" id="fig|1813736.3.peg.3922"/>
<keyword evidence="13" id="KW-0540">Nuclease</keyword>
<comment type="cofactor">
    <cofactor evidence="10">
        <name>[4Fe-4S] cluster</name>
        <dbReference type="ChEBI" id="CHEBI:49883"/>
    </cofactor>
    <text evidence="10">Binds 1 [4Fe-4S] cluster.</text>
</comment>
<dbReference type="InterPro" id="IPR003265">
    <property type="entry name" value="HhH-GPD_domain"/>
</dbReference>
<proteinExistence type="inferred from homology"/>
<sequence length="304" mass="32415">MPRAPKGAPTLVPAAAVLERLLRHYPTPDTELAYRNAFELLIATVLSAQSTDRRVNETTPALFALYPDARALAVADPADVEPIIHATGFFRVKSRAIVTLSQRLVAEHGGDVPATMDTLTTLPGVGRKTANVVLGHALGVPGLPVDRHVLRVTERIGLTFETTPEGVERDLCAALPASDWTRMSDALILHGRRICRPRPLCGECFVADVCRYPFKTGGIAPLDLGAPPTGRPAGRARPPSRNAPGSQRSDKAPRPTIGNAIKRTTTNPQAGSSRRSGNAAKADSSRRSGNAAKAEGRRTKAVKK</sequence>
<dbReference type="SUPFAM" id="SSF48150">
    <property type="entry name" value="DNA-glycosylase"/>
    <property type="match status" value="1"/>
</dbReference>
<dbReference type="InterPro" id="IPR004036">
    <property type="entry name" value="Endonuclease-III-like_CS2"/>
</dbReference>
<feature type="binding site" evidence="10">
    <location>
        <position position="210"/>
    </location>
    <ligand>
        <name>[4Fe-4S] cluster</name>
        <dbReference type="ChEBI" id="CHEBI:49883"/>
    </ligand>
</feature>
<dbReference type="InterPro" id="IPR023170">
    <property type="entry name" value="HhH_base_excis_C"/>
</dbReference>
<keyword evidence="4 10" id="KW-0227">DNA damage</keyword>
<keyword evidence="14" id="KW-1185">Reference proteome</keyword>
<feature type="region of interest" description="Disordered" evidence="11">
    <location>
        <begin position="221"/>
        <end position="304"/>
    </location>
</feature>
<evidence type="ECO:0000256" key="1">
    <source>
        <dbReference type="ARBA" id="ARBA00008343"/>
    </source>
</evidence>
<keyword evidence="5 10" id="KW-0378">Hydrolase</keyword>
<evidence type="ECO:0000256" key="10">
    <source>
        <dbReference type="HAMAP-Rule" id="MF_00942"/>
    </source>
</evidence>
<feature type="domain" description="HhH-GPD" evidence="12">
    <location>
        <begin position="46"/>
        <end position="193"/>
    </location>
</feature>
<dbReference type="GO" id="GO:0019104">
    <property type="term" value="F:DNA N-glycosylase activity"/>
    <property type="evidence" value="ECO:0007669"/>
    <property type="project" value="UniProtKB-UniRule"/>
</dbReference>
<reference evidence="14" key="2">
    <citation type="submission" date="2016-04" db="EMBL/GenBank/DDBJ databases">
        <title>First Complete Genome Sequence of a Subdivision 6 Acidobacterium.</title>
        <authorList>
            <person name="Huang S."/>
            <person name="Vieira S."/>
            <person name="Bunk B."/>
            <person name="Riedel T."/>
            <person name="Sproeer C."/>
            <person name="Overmann J."/>
        </authorList>
    </citation>
    <scope>NUCLEOTIDE SEQUENCE [LARGE SCALE GENOMIC DNA]</scope>
    <source>
        <strain evidence="14">DSM 100886 HEG_-6_39</strain>
    </source>
</reference>
<accession>A0A143PPX4</accession>
<dbReference type="GO" id="GO:0140078">
    <property type="term" value="F:class I DNA-(apurinic or apyrimidinic site) endonuclease activity"/>
    <property type="evidence" value="ECO:0007669"/>
    <property type="project" value="UniProtKB-EC"/>
</dbReference>
<evidence type="ECO:0000256" key="2">
    <source>
        <dbReference type="ARBA" id="ARBA00022485"/>
    </source>
</evidence>
<feature type="binding site" evidence="10">
    <location>
        <position position="201"/>
    </location>
    <ligand>
        <name>[4Fe-4S] cluster</name>
        <dbReference type="ChEBI" id="CHEBI:49883"/>
    </ligand>
</feature>
<dbReference type="EC" id="4.2.99.18" evidence="10"/>
<evidence type="ECO:0000259" key="12">
    <source>
        <dbReference type="SMART" id="SM00478"/>
    </source>
</evidence>
<evidence type="ECO:0000313" key="13">
    <source>
        <dbReference type="EMBL" id="AMY10481.1"/>
    </source>
</evidence>
<dbReference type="GO" id="GO:0051539">
    <property type="term" value="F:4 iron, 4 sulfur cluster binding"/>
    <property type="evidence" value="ECO:0007669"/>
    <property type="project" value="UniProtKB-UniRule"/>
</dbReference>
<dbReference type="PROSITE" id="PS01155">
    <property type="entry name" value="ENDONUCLEASE_III_2"/>
    <property type="match status" value="1"/>
</dbReference>
<dbReference type="NCBIfam" id="TIGR01083">
    <property type="entry name" value="nth"/>
    <property type="match status" value="1"/>
</dbReference>
<comment type="function">
    <text evidence="10">DNA repair enzyme that has both DNA N-glycosylase activity and AP-lyase activity. The DNA N-glycosylase activity releases various damaged pyrimidines from DNA by cleaving the N-glycosidic bond, leaving an AP (apurinic/apyrimidinic) site. The AP-lyase activity cleaves the phosphodiester bond 3' to the AP site by a beta-elimination, leaving a 3'-terminal unsaturated sugar and a product with a terminal 5'-phosphate.</text>
</comment>
<name>A0A143PPX4_LUTPR</name>
<organism evidence="13 14">
    <name type="scientific">Luteitalea pratensis</name>
    <dbReference type="NCBI Taxonomy" id="1855912"/>
    <lineage>
        <taxon>Bacteria</taxon>
        <taxon>Pseudomonadati</taxon>
        <taxon>Acidobacteriota</taxon>
        <taxon>Vicinamibacteria</taxon>
        <taxon>Vicinamibacterales</taxon>
        <taxon>Vicinamibacteraceae</taxon>
        <taxon>Luteitalea</taxon>
    </lineage>
</organism>